<dbReference type="PROSITE" id="PS50093">
    <property type="entry name" value="PKD"/>
    <property type="match status" value="1"/>
</dbReference>
<evidence type="ECO:0000256" key="1">
    <source>
        <dbReference type="SAM" id="SignalP"/>
    </source>
</evidence>
<keyword evidence="4" id="KW-1185">Reference proteome</keyword>
<evidence type="ECO:0000313" key="3">
    <source>
        <dbReference type="EMBL" id="NVZ11655.1"/>
    </source>
</evidence>
<evidence type="ECO:0000259" key="2">
    <source>
        <dbReference type="PROSITE" id="PS50093"/>
    </source>
</evidence>
<dbReference type="AlphaFoldDB" id="A0A850RF53"/>
<feature type="chain" id="PRO_5032888315" description="PKD domain-containing protein" evidence="1">
    <location>
        <begin position="27"/>
        <end position="1261"/>
    </location>
</feature>
<protein>
    <recommendedName>
        <fullName evidence="2">PKD domain-containing protein</fullName>
    </recommendedName>
</protein>
<gene>
    <name evidence="3" type="ORF">HW932_20630</name>
</gene>
<dbReference type="SUPFAM" id="SSF49299">
    <property type="entry name" value="PKD domain"/>
    <property type="match status" value="1"/>
</dbReference>
<accession>A0A850RF53</accession>
<dbReference type="RefSeq" id="WP_176978346.1">
    <property type="nucleotide sequence ID" value="NZ_JABZEO010000031.1"/>
</dbReference>
<comment type="caution">
    <text evidence="3">The sequence shown here is derived from an EMBL/GenBank/DDBJ whole genome shotgun (WGS) entry which is preliminary data.</text>
</comment>
<dbReference type="Gene3D" id="2.60.40.10">
    <property type="entry name" value="Immunoglobulins"/>
    <property type="match status" value="1"/>
</dbReference>
<name>A0A850RF53_9GAMM</name>
<reference evidence="3 4" key="1">
    <citation type="submission" date="2020-06" db="EMBL/GenBank/DDBJ databases">
        <title>Whole-genome sequence of Allochromatium humboldtianum DSM 21881, type strain.</title>
        <authorList>
            <person name="Kyndt J.A."/>
            <person name="Meyer T.E."/>
        </authorList>
    </citation>
    <scope>NUCLEOTIDE SEQUENCE [LARGE SCALE GENOMIC DNA]</scope>
    <source>
        <strain evidence="3 4">DSM 21881</strain>
    </source>
</reference>
<sequence>MPFRKNILTAAVLAGITGGLSPFAQADIVAAVCQVNDVDGCAGGSALVTGSGILTLRGYAYDIETSDRPQPGGYIQIRNEDTLAIYRLPIRRIEARPEILGPKLTGTIRPEQYSVVNAGFIAQVFMASLPPGSYAVVEARISMEKAGLVSVPLDAGNRATFRLDESNSPFRLVATDGTVVPLGLTRNSSGALRAAGYPPLRDGQYRIEAQLNAITGAVQSKVDFNYQRPVIDIPVSVPLVQDFPGVIPRIAPINPLTKRPIDREALPVIVDAVDSATVKVDGGVLQAGQAREIARQTGVSGVYRARLTDEMDSTGQQTVGLFVNLPDAPNIRLNVRRWNPADLISVTPSRPSVPIKVEDIDIDAKLSGGAADTCQTLTLVRPDFRLAQASAILCALRWAELPEGLKYNPYRANALRGSVPNLGDNAFSYTPGVVYTDPIEKTTQFYPAKTGDGSLLLQGTSPTTIAFTFRPHRSFEAFYASSGSQFPGKYFAQTDPNQERLAGLLNIKGGHRNVRSRVTYPDGSEREHYSSVQESNMAMVLHVDEPWETYPVKVESWYERAPEFRTEETLEFVGIPLTPVVDLERELSSHDHTNTVVNGYMGIVKGRDVTFDPASMGRWQVQIVEKKSGKTEDESALSPPVEIQSDGTFSVDLGQLSAGSRTIRVVAQMLDAAEGLVNHRIESKDRVLVTQRGNVLEGSLSARQSSGKIPFRQTIYFSLRDSTLLRNVGSVRWEQEREDGTWQRIMRNGATEYTGMNYVAEVAEAGKRRYRAIVTNRFSGSEFVTEPFELQAYNLPSFTVEAPAATVVGKPVTLTVKPDSGLDADYTWSFVSSAMVEEASDSGGMTFTFTPKELKSYVIEVSARERGAPETAQSAVKKTVSLKAVNPLAARATLSGPTFVEAGKTYRFQARHNDVVSSSVNKSYEIKGYWSLPDGSRVDALELDYTVQPADTGLSYYTYVDGYPEETSVAFHSMRTWAYQWPTDWRIQLSPIFLDVPASIRYSIAPVNFDLRTLNGEPLTYTWSLPNGVIQRESGNTQGTLEISQHGTYQIAVQVADTRGNVVNVSSDQFSVLPAATVKAQANIVSKYGETYYAPGSYYVSLKVLEVPRGDRFLKNEVLINGQKVGEFVGSGTYVSFTQPGEYEVVLRTLTRLENYSENTLNVMVEAPPEPRCSVDSKMTTSGPYLTPSCTVDAGYVRSYTWNYELDGQPQRSTSKAFVVMKAWLNGDRIRNLTLTVESDLGAQFKQDIPLSDLTQQIASP</sequence>
<feature type="signal peptide" evidence="1">
    <location>
        <begin position="1"/>
        <end position="26"/>
    </location>
</feature>
<proteinExistence type="predicted"/>
<dbReference type="InterPro" id="IPR013783">
    <property type="entry name" value="Ig-like_fold"/>
</dbReference>
<evidence type="ECO:0000313" key="4">
    <source>
        <dbReference type="Proteomes" id="UP000592294"/>
    </source>
</evidence>
<dbReference type="InterPro" id="IPR035986">
    <property type="entry name" value="PKD_dom_sf"/>
</dbReference>
<feature type="domain" description="PKD" evidence="2">
    <location>
        <begin position="1015"/>
        <end position="1068"/>
    </location>
</feature>
<organism evidence="3 4">
    <name type="scientific">Allochromatium humboldtianum</name>
    <dbReference type="NCBI Taxonomy" id="504901"/>
    <lineage>
        <taxon>Bacteria</taxon>
        <taxon>Pseudomonadati</taxon>
        <taxon>Pseudomonadota</taxon>
        <taxon>Gammaproteobacteria</taxon>
        <taxon>Chromatiales</taxon>
        <taxon>Chromatiaceae</taxon>
        <taxon>Allochromatium</taxon>
    </lineage>
</organism>
<keyword evidence="1" id="KW-0732">Signal</keyword>
<dbReference type="Proteomes" id="UP000592294">
    <property type="component" value="Unassembled WGS sequence"/>
</dbReference>
<dbReference type="EMBL" id="JABZEO010000031">
    <property type="protein sequence ID" value="NVZ11655.1"/>
    <property type="molecule type" value="Genomic_DNA"/>
</dbReference>
<dbReference type="InterPro" id="IPR000601">
    <property type="entry name" value="PKD_dom"/>
</dbReference>